<feature type="region of interest" description="Disordered" evidence="1">
    <location>
        <begin position="234"/>
        <end position="477"/>
    </location>
</feature>
<feature type="compositionally biased region" description="Low complexity" evidence="1">
    <location>
        <begin position="800"/>
        <end position="812"/>
    </location>
</feature>
<evidence type="ECO:0000313" key="2">
    <source>
        <dbReference type="EMBL" id="GAA4537007.1"/>
    </source>
</evidence>
<sequence>MAHTHHLLLSLAGRVDDDLLATARELVAVGEEPQALELLVATLIADRTTLPAEVRAQVVELAAARQIAPSAEGLAPAGEGIAPVFGAGPVEASAALSERASGALPPGSSMRLAWRYTPAGGAPGPVPHPVLLVELGESTFAPEVVSYRLGAHLGRGGSPVSVEAYVASDDLPAYQRAALAAAGVKPSPVPRIRQDETSPSAPVGGVEPRPIHASGQAFESAQELESAQTTPAGLATVGVDGSHDAGSENGTAAVDRPRGPGSGLVPGQHHAAATEGSAPVVDPGSARPSSAPEPTAGPAVSTEPESGKPEHRRPERPSEAVGIPGSEPRGPVPAPPHGPAGGPSRPAPSPRPVMPALGTPVAHGEPVAGRPLRPMPSPARAESGLPGAGHAAPGSAEAPTSPQGRRRSGRSLSVVPPVPGQEQASGPRPAPVTRPTPVVPPAARPAPVRPWEAATADADTPVLASMHDPLSGPLSQPLLDAQLDRADTGPIAVVETDRAPAAREDATEERAADTAALPAGPEASSSAPPPPHADPRSDVATTAPAMAQVTPAIPDADIERGEPEPSSDDPTANVSGEDAVASSATVDAPTDAEPESTDSTTPVTTLRAPDQAWTRDWASGAWAMPAGGVGTRPEHASGSPGEAPDAPAAVEDDPFAADFPARLGDLLSEWRPASDTEPAADLGEPHQGPGDEHEPSDADEPSAPAVPEASDPTERESQASAPETHEDRVAARIGDPSSDISVEPEETPVQAEVPPTAGLVDEPGASTLLAPEDDADTTPAEALGSPGTADDEPRVDGPAEDPAALLGGLAPGRPREGGRRRRAEPDETATDGHEDRMPGPGRSEPGPSITEDRTHPAADGEHADPDPSVAADDPPTGRRAAVDGAPTVRPVVGGRRRSRHRPDEPGQDPWSFASELPRPSGEDGLPSPRPVPRTIPRVRRASAEDGPGGLFGPGEVPPARPDGPFGMGPRPGNPAPDDGPAGQPDVSSPEAVSSLSNREQELLRRLHEELAVREDLPDRRRNGS</sequence>
<comment type="caution">
    <text evidence="2">The sequence shown here is derived from an EMBL/GenBank/DDBJ whole genome shotgun (WGS) entry which is preliminary data.</text>
</comment>
<feature type="compositionally biased region" description="Basic and acidic residues" evidence="1">
    <location>
        <begin position="712"/>
        <end position="730"/>
    </location>
</feature>
<feature type="compositionally biased region" description="Basic and acidic residues" evidence="1">
    <location>
        <begin position="850"/>
        <end position="865"/>
    </location>
</feature>
<proteinExistence type="predicted"/>
<feature type="compositionally biased region" description="Low complexity" evidence="1">
    <location>
        <begin position="884"/>
        <end position="893"/>
    </location>
</feature>
<evidence type="ECO:0008006" key="4">
    <source>
        <dbReference type="Google" id="ProtNLM"/>
    </source>
</evidence>
<dbReference type="Proteomes" id="UP001501598">
    <property type="component" value="Unassembled WGS sequence"/>
</dbReference>
<accession>A0ABP8RF26</accession>
<keyword evidence="3" id="KW-1185">Reference proteome</keyword>
<evidence type="ECO:0000313" key="3">
    <source>
        <dbReference type="Proteomes" id="UP001501598"/>
    </source>
</evidence>
<evidence type="ECO:0000256" key="1">
    <source>
        <dbReference type="SAM" id="MobiDB-lite"/>
    </source>
</evidence>
<name>A0ABP8RF26_9PSEU</name>
<feature type="compositionally biased region" description="Low complexity" evidence="1">
    <location>
        <begin position="975"/>
        <end position="985"/>
    </location>
</feature>
<gene>
    <name evidence="2" type="ORF">GCM10023175_04770</name>
</gene>
<feature type="compositionally biased region" description="Pro residues" evidence="1">
    <location>
        <begin position="428"/>
        <end position="448"/>
    </location>
</feature>
<dbReference type="RefSeq" id="WP_345412184.1">
    <property type="nucleotide sequence ID" value="NZ_BAABGT010000008.1"/>
</dbReference>
<dbReference type="EMBL" id="BAABGT010000008">
    <property type="protein sequence ID" value="GAA4537007.1"/>
    <property type="molecule type" value="Genomic_DNA"/>
</dbReference>
<feature type="compositionally biased region" description="Basic and acidic residues" evidence="1">
    <location>
        <begin position="495"/>
        <end position="512"/>
    </location>
</feature>
<feature type="region of interest" description="Disordered" evidence="1">
    <location>
        <begin position="489"/>
        <end position="1000"/>
    </location>
</feature>
<feature type="region of interest" description="Disordered" evidence="1">
    <location>
        <begin position="182"/>
        <end position="211"/>
    </location>
</feature>
<feature type="compositionally biased region" description="Basic and acidic residues" evidence="1">
    <location>
        <begin position="305"/>
        <end position="318"/>
    </location>
</feature>
<protein>
    <recommendedName>
        <fullName evidence="4">Basic proline-rich protein</fullName>
    </recommendedName>
</protein>
<reference evidence="3" key="1">
    <citation type="journal article" date="2019" name="Int. J. Syst. Evol. Microbiol.">
        <title>The Global Catalogue of Microorganisms (GCM) 10K type strain sequencing project: providing services to taxonomists for standard genome sequencing and annotation.</title>
        <authorList>
            <consortium name="The Broad Institute Genomics Platform"/>
            <consortium name="The Broad Institute Genome Sequencing Center for Infectious Disease"/>
            <person name="Wu L."/>
            <person name="Ma J."/>
        </authorList>
    </citation>
    <scope>NUCLEOTIDE SEQUENCE [LARGE SCALE GENOMIC DNA]</scope>
    <source>
        <strain evidence="3">JCM 17906</strain>
    </source>
</reference>
<feature type="compositionally biased region" description="Low complexity" evidence="1">
    <location>
        <begin position="513"/>
        <end position="526"/>
    </location>
</feature>
<organism evidence="2 3">
    <name type="scientific">Pseudonocardia xishanensis</name>
    <dbReference type="NCBI Taxonomy" id="630995"/>
    <lineage>
        <taxon>Bacteria</taxon>
        <taxon>Bacillati</taxon>
        <taxon>Actinomycetota</taxon>
        <taxon>Actinomycetes</taxon>
        <taxon>Pseudonocardiales</taxon>
        <taxon>Pseudonocardiaceae</taxon>
        <taxon>Pseudonocardia</taxon>
    </lineage>
</organism>